<dbReference type="SUPFAM" id="SSF75304">
    <property type="entry name" value="Amidase signature (AS) enzymes"/>
    <property type="match status" value="1"/>
</dbReference>
<comment type="caution">
    <text evidence="2">The sequence shown here is derived from an EMBL/GenBank/DDBJ whole genome shotgun (WGS) entry which is preliminary data.</text>
</comment>
<keyword evidence="3" id="KW-1185">Reference proteome</keyword>
<protein>
    <submittedName>
        <fullName evidence="2">Amidase</fullName>
    </submittedName>
</protein>
<feature type="domain" description="Amidase" evidence="1">
    <location>
        <begin position="31"/>
        <end position="451"/>
    </location>
</feature>
<evidence type="ECO:0000259" key="1">
    <source>
        <dbReference type="Pfam" id="PF01425"/>
    </source>
</evidence>
<dbReference type="PANTHER" id="PTHR11895:SF176">
    <property type="entry name" value="AMIDASE AMID-RELATED"/>
    <property type="match status" value="1"/>
</dbReference>
<dbReference type="AlphaFoldDB" id="A0A4Z0NV21"/>
<dbReference type="InterPro" id="IPR036928">
    <property type="entry name" value="AS_sf"/>
</dbReference>
<dbReference type="InterPro" id="IPR023631">
    <property type="entry name" value="Amidase_dom"/>
</dbReference>
<dbReference type="Proteomes" id="UP000297535">
    <property type="component" value="Unassembled WGS sequence"/>
</dbReference>
<dbReference type="GO" id="GO:0003824">
    <property type="term" value="F:catalytic activity"/>
    <property type="evidence" value="ECO:0007669"/>
    <property type="project" value="InterPro"/>
</dbReference>
<reference evidence="2 3" key="1">
    <citation type="submission" date="2019-04" db="EMBL/GenBank/DDBJ databases">
        <authorList>
            <person name="Feng G."/>
            <person name="Zhu H."/>
        </authorList>
    </citation>
    <scope>NUCLEOTIDE SEQUENCE [LARGE SCALE GENOMIC DNA]</scope>
    <source>
        <strain evidence="2 3">6HR-1</strain>
    </source>
</reference>
<evidence type="ECO:0000313" key="2">
    <source>
        <dbReference type="EMBL" id="TGE01171.1"/>
    </source>
</evidence>
<sequence>MAASLQDETLIFETLVFIAEAIRLRQVSAVEVATAMLARIDALDGEIRSYTTVTAEHALAAAARADRETALGISRGPLHGVPLGIKDLCDTRFAPTGAGTLIHRDHVPSTDATVVARLEQGGAVILGKLAMTEGAYTSHHPENPGPVNPWGRGHWLGSSSTGSGAATAARLCYGSLGSDTGGSIRFPSATCGLTGIKPTWGRVSRHGVFPLAASLDHVGPMARSAADAAAILGVIAGADPRDPTALAAPVDDYLGGIGRPIRGLTIGIDRGFTTEGIDPEVVAALEATEAVLRDLGARIREITMPPTADLVRGWIPFCSVETALAHRETYPARAASYGPDLAGLIDQGRAVTGLDLGAVYHERLAFSGALADLFQEVDLLLVPTMPVPVPSRARMGEYGQDPEVLLRILRFTAPFNFSGSPTITLPAGIDAAGLPLSVQLVGPHLSEALLCRAGHAIQQVTDWHARRPPGLA</sequence>
<name>A0A4Z0NV21_9HYPH</name>
<dbReference type="OrthoDB" id="9811471at2"/>
<gene>
    <name evidence="2" type="ORF">EU555_06110</name>
</gene>
<dbReference type="Pfam" id="PF01425">
    <property type="entry name" value="Amidase"/>
    <property type="match status" value="1"/>
</dbReference>
<evidence type="ECO:0000313" key="3">
    <source>
        <dbReference type="Proteomes" id="UP000297535"/>
    </source>
</evidence>
<dbReference type="PANTHER" id="PTHR11895">
    <property type="entry name" value="TRANSAMIDASE"/>
    <property type="match status" value="1"/>
</dbReference>
<organism evidence="2 3">
    <name type="scientific">Methylobacterium nonmethylotrophicum</name>
    <dbReference type="NCBI Taxonomy" id="1141884"/>
    <lineage>
        <taxon>Bacteria</taxon>
        <taxon>Pseudomonadati</taxon>
        <taxon>Pseudomonadota</taxon>
        <taxon>Alphaproteobacteria</taxon>
        <taxon>Hyphomicrobiales</taxon>
        <taxon>Methylobacteriaceae</taxon>
        <taxon>Methylobacterium</taxon>
    </lineage>
</organism>
<dbReference type="RefSeq" id="WP_135413774.1">
    <property type="nucleotide sequence ID" value="NZ_SRLB01000004.1"/>
</dbReference>
<dbReference type="InterPro" id="IPR000120">
    <property type="entry name" value="Amidase"/>
</dbReference>
<dbReference type="EMBL" id="SRLB01000004">
    <property type="protein sequence ID" value="TGE01171.1"/>
    <property type="molecule type" value="Genomic_DNA"/>
</dbReference>
<dbReference type="Gene3D" id="3.90.1300.10">
    <property type="entry name" value="Amidase signature (AS) domain"/>
    <property type="match status" value="1"/>
</dbReference>
<accession>A0A4Z0NV21</accession>
<proteinExistence type="predicted"/>